<keyword evidence="2 8" id="KW-0699">rRNA-binding</keyword>
<dbReference type="CDD" id="cd03280">
    <property type="entry name" value="ABC_MutS2"/>
    <property type="match status" value="1"/>
</dbReference>
<evidence type="ECO:0000256" key="3">
    <source>
        <dbReference type="ARBA" id="ARBA00022741"/>
    </source>
</evidence>
<dbReference type="InterPro" id="IPR036187">
    <property type="entry name" value="DNA_mismatch_repair_MutS_sf"/>
</dbReference>
<evidence type="ECO:0000313" key="14">
    <source>
        <dbReference type="Proteomes" id="UP000596035"/>
    </source>
</evidence>
<dbReference type="GO" id="GO:0006298">
    <property type="term" value="P:mismatch repair"/>
    <property type="evidence" value="ECO:0007669"/>
    <property type="project" value="InterPro"/>
</dbReference>
<feature type="region of interest" description="Disordered" evidence="9">
    <location>
        <begin position="596"/>
        <end position="622"/>
    </location>
</feature>
<evidence type="ECO:0000256" key="4">
    <source>
        <dbReference type="ARBA" id="ARBA00022801"/>
    </source>
</evidence>
<dbReference type="EMBL" id="CP065321">
    <property type="protein sequence ID" value="QQR31223.1"/>
    <property type="molecule type" value="Genomic_DNA"/>
</dbReference>
<evidence type="ECO:0000256" key="1">
    <source>
        <dbReference type="ARBA" id="ARBA00022722"/>
    </source>
</evidence>
<dbReference type="SUPFAM" id="SSF160443">
    <property type="entry name" value="SMR domain-like"/>
    <property type="match status" value="1"/>
</dbReference>
<dbReference type="Pfam" id="PF00488">
    <property type="entry name" value="MutS_V"/>
    <property type="match status" value="1"/>
</dbReference>
<dbReference type="InterPro" id="IPR045076">
    <property type="entry name" value="MutS"/>
</dbReference>
<dbReference type="Proteomes" id="UP000596035">
    <property type="component" value="Chromosome"/>
</dbReference>
<keyword evidence="3 8" id="KW-0547">Nucleotide-binding</keyword>
<evidence type="ECO:0000313" key="12">
    <source>
        <dbReference type="EMBL" id="QQR31223.1"/>
    </source>
</evidence>
<reference evidence="13" key="2">
    <citation type="submission" date="2017-05" db="EMBL/GenBank/DDBJ databases">
        <title>Improved OligoMM genomes.</title>
        <authorList>
            <person name="Garzetti D."/>
        </authorList>
    </citation>
    <scope>NUCLEOTIDE SEQUENCE [LARGE SCALE GENOMIC DNA]</scope>
    <source>
        <strain evidence="13">KB18</strain>
    </source>
</reference>
<keyword evidence="1 8" id="KW-0540">Nuclease</keyword>
<dbReference type="FunFam" id="3.40.50.300:FF:000830">
    <property type="entry name" value="Endonuclease MutS2"/>
    <property type="match status" value="1"/>
</dbReference>
<dbReference type="SMART" id="SM00534">
    <property type="entry name" value="MUTSac"/>
    <property type="match status" value="1"/>
</dbReference>
<keyword evidence="7 8" id="KW-0238">DNA-binding</keyword>
<dbReference type="RefSeq" id="WP_066538913.1">
    <property type="nucleotide sequence ID" value="NZ_CP021422.1"/>
</dbReference>
<dbReference type="Pfam" id="PF01713">
    <property type="entry name" value="Smr"/>
    <property type="match status" value="1"/>
</dbReference>
<comment type="subunit">
    <text evidence="8">Homodimer. Binds to stalled ribosomes, contacting rRNA.</text>
</comment>
<dbReference type="GO" id="GO:0004519">
    <property type="term" value="F:endonuclease activity"/>
    <property type="evidence" value="ECO:0007669"/>
    <property type="project" value="UniProtKB-UniRule"/>
</dbReference>
<dbReference type="NCBIfam" id="TIGR01069">
    <property type="entry name" value="mutS2"/>
    <property type="match status" value="1"/>
</dbReference>
<reference evidence="11" key="1">
    <citation type="journal article" date="2017" name="Genome Announc.">
        <title>High-Quality Whole-Genome Sequences of the Oligo-Mouse-Microbiota Bacterial Community.</title>
        <authorList>
            <person name="Garzetti D."/>
            <person name="Brugiroux S."/>
            <person name="Bunk B."/>
            <person name="Pukall R."/>
            <person name="McCoy K.D."/>
            <person name="Macpherson A.J."/>
            <person name="Stecher B."/>
        </authorList>
    </citation>
    <scope>NUCLEOTIDE SEQUENCE</scope>
    <source>
        <strain evidence="11">KB18</strain>
    </source>
</reference>
<evidence type="ECO:0000259" key="10">
    <source>
        <dbReference type="PROSITE" id="PS50828"/>
    </source>
</evidence>
<dbReference type="InterPro" id="IPR007696">
    <property type="entry name" value="DNA_mismatch_repair_MutS_core"/>
</dbReference>
<dbReference type="InterPro" id="IPR005747">
    <property type="entry name" value="MutS2"/>
</dbReference>
<dbReference type="InterPro" id="IPR002625">
    <property type="entry name" value="Smr_dom"/>
</dbReference>
<dbReference type="InterPro" id="IPR036063">
    <property type="entry name" value="Smr_dom_sf"/>
</dbReference>
<dbReference type="GO" id="GO:0043023">
    <property type="term" value="F:ribosomal large subunit binding"/>
    <property type="evidence" value="ECO:0007669"/>
    <property type="project" value="UniProtKB-UniRule"/>
</dbReference>
<dbReference type="HAMAP" id="MF_00092">
    <property type="entry name" value="MutS2"/>
    <property type="match status" value="1"/>
</dbReference>
<keyword evidence="6 8" id="KW-0694">RNA-binding</keyword>
<dbReference type="Gene3D" id="3.40.50.300">
    <property type="entry name" value="P-loop containing nucleotide triphosphate hydrolases"/>
    <property type="match status" value="1"/>
</dbReference>
<dbReference type="GO" id="GO:0019843">
    <property type="term" value="F:rRNA binding"/>
    <property type="evidence" value="ECO:0007669"/>
    <property type="project" value="UniProtKB-UniRule"/>
</dbReference>
<dbReference type="SUPFAM" id="SSF52540">
    <property type="entry name" value="P-loop containing nucleoside triphosphate hydrolases"/>
    <property type="match status" value="1"/>
</dbReference>
<dbReference type="GO" id="GO:0045910">
    <property type="term" value="P:negative regulation of DNA recombination"/>
    <property type="evidence" value="ECO:0007669"/>
    <property type="project" value="InterPro"/>
</dbReference>
<dbReference type="SMART" id="SM00533">
    <property type="entry name" value="MUTSd"/>
    <property type="match status" value="1"/>
</dbReference>
<evidence type="ECO:0000313" key="13">
    <source>
        <dbReference type="Proteomes" id="UP000196710"/>
    </source>
</evidence>
<dbReference type="PROSITE" id="PS00486">
    <property type="entry name" value="DNA_MISMATCH_REPAIR_2"/>
    <property type="match status" value="1"/>
</dbReference>
<accession>A0A1Z2XU22</accession>
<keyword evidence="5 8" id="KW-0067">ATP-binding</keyword>
<dbReference type="SMART" id="SM00463">
    <property type="entry name" value="SMR"/>
    <property type="match status" value="1"/>
</dbReference>
<dbReference type="Pfam" id="PF20297">
    <property type="entry name" value="MSSS"/>
    <property type="match status" value="1"/>
</dbReference>
<dbReference type="Proteomes" id="UP000196710">
    <property type="component" value="Chromosome"/>
</dbReference>
<dbReference type="InterPro" id="IPR046893">
    <property type="entry name" value="MSSS"/>
</dbReference>
<dbReference type="InterPro" id="IPR000432">
    <property type="entry name" value="DNA_mismatch_repair_MutS_C"/>
</dbReference>
<keyword evidence="13" id="KW-1185">Reference proteome</keyword>
<feature type="compositionally biased region" description="Basic and acidic residues" evidence="9">
    <location>
        <begin position="612"/>
        <end position="622"/>
    </location>
</feature>
<evidence type="ECO:0000256" key="8">
    <source>
        <dbReference type="HAMAP-Rule" id="MF_00092"/>
    </source>
</evidence>
<dbReference type="PANTHER" id="PTHR48466">
    <property type="entry name" value="OS10G0509000 PROTEIN-RELATED"/>
    <property type="match status" value="1"/>
</dbReference>
<dbReference type="PIRSF" id="PIRSF005814">
    <property type="entry name" value="MutS_YshD"/>
    <property type="match status" value="1"/>
</dbReference>
<dbReference type="GO" id="GO:0140664">
    <property type="term" value="F:ATP-dependent DNA damage sensor activity"/>
    <property type="evidence" value="ECO:0007669"/>
    <property type="project" value="InterPro"/>
</dbReference>
<comment type="function">
    <text evidence="8">Acts as a ribosome collision sensor, splitting the ribosome into its 2 subunits. Detects stalled/collided 70S ribosomes which it binds and splits by an ATP-hydrolysis driven conformational change. Acts upstream of the ribosome quality control system (RQC), a ribosome-associated complex that mediates the extraction of incompletely synthesized nascent chains from stalled ribosomes and their subsequent degradation. Probably generates substrates for RQC.</text>
</comment>
<sequence length="783" mass="85638">MDKNYRALELDKILDLVAAETTCDDAAEAVRSIEPVKSAGEARLLLEETDAAFVLMAKFGGPSFRDLKNVSNPLRRAQAGGSLGMRELLDVAGTLRSIRSLQSWHDKSAGMRTALSDRFSVLTPNKYLEEKIFTSIVSEEEMADAASPALATIRRKIRNASARARDQLDKLVRSPAHQKHLQESIITQRGGRYVVPVKAEFRGEVPGLVHDTSSSGATVFIEPMSVVEANNEIRVLQSEELEEINRILRELSAEAGEFADGIIHSYKCAVELNVIFAKAQTAYRMKAVTPTVREDGVTELHAARHPLIHKEKVVPTDISLGKSFDTLIITGPNTGGKTVALKTVGLLSLMAMCGLMIPAGEGSEVSVFDHILADIGDEQSIEQSLSTFSAHMTNIISILKAADEKSLVLLDELGAGTDPVEGAALAAAIIEELRGKGVKLACTTHYAELKAYALQTPGVENGCCEFDVESLRPTYRLLIGVPGKSNAFAISKRLGLEERIVDRAGELVSRESSEFEKVIGRLEEDRRKLQDELELAKKAAARARDSIREAEAKQAEAGVQAKRELEQARKEATDIVAKTRRQADALLNELDEMRRQKNKSLSAEQKARLRSGMRDMEASADPVHRREVGDYTLPRELRTGDNVLIFDLDKKAVVLEAPRDGQVLVQAGIIKTRVDVKNLRLLEEKQKDRPRGRTVTKNVSAPEAGTSLDLRGMNADEALMEVDGFLDRVGRMGLAQVTIIHGKGTGVLRAAVQKHLRRCPGVKSFRLGAFGEGESGVTIVELK</sequence>
<dbReference type="SUPFAM" id="SSF48334">
    <property type="entry name" value="DNA repair protein MutS, domain III"/>
    <property type="match status" value="1"/>
</dbReference>
<evidence type="ECO:0000256" key="6">
    <source>
        <dbReference type="ARBA" id="ARBA00022884"/>
    </source>
</evidence>
<dbReference type="GO" id="GO:0072344">
    <property type="term" value="P:rescue of stalled ribosome"/>
    <property type="evidence" value="ECO:0007669"/>
    <property type="project" value="UniProtKB-UniRule"/>
</dbReference>
<proteinExistence type="inferred from homology"/>
<dbReference type="GO" id="GO:0005524">
    <property type="term" value="F:ATP binding"/>
    <property type="evidence" value="ECO:0007669"/>
    <property type="project" value="UniProtKB-UniRule"/>
</dbReference>
<gene>
    <name evidence="8" type="primary">mutS2</name>
    <name evidence="8" type="synonym">rqcU</name>
    <name evidence="11" type="ORF">ADH66_15620</name>
    <name evidence="12" type="ORF">I5Q82_05995</name>
</gene>
<dbReference type="KEGG" id="amur:ADH66_15620"/>
<dbReference type="PROSITE" id="PS50828">
    <property type="entry name" value="SMR"/>
    <property type="match status" value="1"/>
</dbReference>
<reference evidence="12 14" key="3">
    <citation type="submission" date="2020-11" db="EMBL/GenBank/DDBJ databases">
        <title>Closed and high quality bacterial genomes of the OMM12 community.</title>
        <authorList>
            <person name="Marbouty M."/>
            <person name="Lamy-Besnier Q."/>
            <person name="Debarbieux L."/>
            <person name="Koszul R."/>
        </authorList>
    </citation>
    <scope>NUCLEOTIDE SEQUENCE [LARGE SCALE GENOMIC DNA]</scope>
    <source>
        <strain evidence="12 14">KB18</strain>
    </source>
</reference>
<dbReference type="PANTHER" id="PTHR48466:SF2">
    <property type="entry name" value="OS10G0509000 PROTEIN"/>
    <property type="match status" value="1"/>
</dbReference>
<evidence type="ECO:0000256" key="2">
    <source>
        <dbReference type="ARBA" id="ARBA00022730"/>
    </source>
</evidence>
<dbReference type="EC" id="3.6.4.-" evidence="8"/>
<organism evidence="12 14">
    <name type="scientific">Acutalibacter muris</name>
    <dbReference type="NCBI Taxonomy" id="1796620"/>
    <lineage>
        <taxon>Bacteria</taxon>
        <taxon>Bacillati</taxon>
        <taxon>Bacillota</taxon>
        <taxon>Clostridia</taxon>
        <taxon>Eubacteriales</taxon>
        <taxon>Acutalibacteraceae</taxon>
        <taxon>Acutalibacter</taxon>
    </lineage>
</organism>
<evidence type="ECO:0000313" key="11">
    <source>
        <dbReference type="EMBL" id="ASB41957.1"/>
    </source>
</evidence>
<keyword evidence="4 8" id="KW-0378">Hydrolase</keyword>
<comment type="similarity">
    <text evidence="8">Belongs to the DNA mismatch repair MutS family. MutS2 subfamily.</text>
</comment>
<dbReference type="EC" id="3.1.-.-" evidence="8"/>
<dbReference type="InterPro" id="IPR027417">
    <property type="entry name" value="P-loop_NTPase"/>
</dbReference>
<keyword evidence="8 12" id="KW-0255">Endonuclease</keyword>
<dbReference type="EMBL" id="CP021422">
    <property type="protein sequence ID" value="ASB41957.1"/>
    <property type="molecule type" value="Genomic_DNA"/>
</dbReference>
<dbReference type="AlphaFoldDB" id="A0A1Z2XU22"/>
<evidence type="ECO:0000256" key="5">
    <source>
        <dbReference type="ARBA" id="ARBA00022840"/>
    </source>
</evidence>
<evidence type="ECO:0000256" key="9">
    <source>
        <dbReference type="SAM" id="MobiDB-lite"/>
    </source>
</evidence>
<dbReference type="Gene3D" id="3.30.1370.110">
    <property type="match status" value="1"/>
</dbReference>
<comment type="function">
    <text evidence="8">Endonuclease that is involved in the suppression of homologous recombination and thus may have a key role in the control of bacterial genetic diversity.</text>
</comment>
<dbReference type="GO" id="GO:0030983">
    <property type="term" value="F:mismatched DNA binding"/>
    <property type="evidence" value="ECO:0007669"/>
    <property type="project" value="InterPro"/>
</dbReference>
<feature type="binding site" evidence="8">
    <location>
        <begin position="331"/>
        <end position="338"/>
    </location>
    <ligand>
        <name>ATP</name>
        <dbReference type="ChEBI" id="CHEBI:30616"/>
    </ligand>
</feature>
<feature type="domain" description="Smr" evidence="10">
    <location>
        <begin position="708"/>
        <end position="783"/>
    </location>
</feature>
<dbReference type="GO" id="GO:0016887">
    <property type="term" value="F:ATP hydrolysis activity"/>
    <property type="evidence" value="ECO:0007669"/>
    <property type="project" value="InterPro"/>
</dbReference>
<name>A0A1Z2XU22_9FIRM</name>
<protein>
    <recommendedName>
        <fullName evidence="8">Endonuclease MutS2</fullName>
        <ecNumber evidence="8">3.1.-.-</ecNumber>
    </recommendedName>
    <alternativeName>
        <fullName evidence="8">Ribosome-associated protein quality control-upstream factor</fullName>
        <shortName evidence="8">RQC-upstream factor</shortName>
        <shortName evidence="8">RqcU</shortName>
        <ecNumber evidence="8">3.6.4.-</ecNumber>
    </alternativeName>
</protein>
<evidence type="ECO:0000256" key="7">
    <source>
        <dbReference type="ARBA" id="ARBA00023125"/>
    </source>
</evidence>